<dbReference type="EMBL" id="CATNWA010005352">
    <property type="protein sequence ID" value="CAI9549832.1"/>
    <property type="molecule type" value="Genomic_DNA"/>
</dbReference>
<proteinExistence type="predicted"/>
<comment type="caution">
    <text evidence="1">The sequence shown here is derived from an EMBL/GenBank/DDBJ whole genome shotgun (WGS) entry which is preliminary data.</text>
</comment>
<keyword evidence="2" id="KW-1185">Reference proteome</keyword>
<evidence type="ECO:0000313" key="1">
    <source>
        <dbReference type="EMBL" id="CAI9549832.1"/>
    </source>
</evidence>
<dbReference type="Proteomes" id="UP001162483">
    <property type="component" value="Unassembled WGS sequence"/>
</dbReference>
<organism evidence="1 2">
    <name type="scientific">Staurois parvus</name>
    <dbReference type="NCBI Taxonomy" id="386267"/>
    <lineage>
        <taxon>Eukaryota</taxon>
        <taxon>Metazoa</taxon>
        <taxon>Chordata</taxon>
        <taxon>Craniata</taxon>
        <taxon>Vertebrata</taxon>
        <taxon>Euteleostomi</taxon>
        <taxon>Amphibia</taxon>
        <taxon>Batrachia</taxon>
        <taxon>Anura</taxon>
        <taxon>Neobatrachia</taxon>
        <taxon>Ranoidea</taxon>
        <taxon>Ranidae</taxon>
        <taxon>Staurois</taxon>
    </lineage>
</organism>
<accession>A0ABN9BQR4</accession>
<gene>
    <name evidence="1" type="ORF">SPARVUS_LOCUS3412270</name>
</gene>
<protein>
    <submittedName>
        <fullName evidence="1">Uncharacterized protein</fullName>
    </submittedName>
</protein>
<sequence>MCYSNLSPPGCPGTLGGALAKCLKSAQKLYTSQRVKQACLLAIQSHKFSLCTIMTF</sequence>
<evidence type="ECO:0000313" key="2">
    <source>
        <dbReference type="Proteomes" id="UP001162483"/>
    </source>
</evidence>
<name>A0ABN9BQR4_9NEOB</name>
<reference evidence="1" key="1">
    <citation type="submission" date="2023-05" db="EMBL/GenBank/DDBJ databases">
        <authorList>
            <person name="Stuckert A."/>
        </authorList>
    </citation>
    <scope>NUCLEOTIDE SEQUENCE</scope>
</reference>